<sequence length="961" mass="112776">MPSTRAEPLVQTFNRIALINHRTFPGIFMLILMVCPTLWSQHQNEIVATLDGPTNQIRIRQHFTYVNQSSQGLSTLYFNDWNHAYSNKNTALAKRFGEEFNRSLHLAKDRERGHTTIKTIVDNNYAGLDWKRRGNTDIIAVKLNQILKPGESVKLFFTYTIKLPEAKFTGYGHTGNGYNLKDWYLTPAVFTNGDWELYDNMNLDDLYTDITDTRINFTFPNLLYVASNYRMSVVSNFPGGQHVQLFGDKRKSCEIILTIDERFTKHITGHLNITTDIESNKYEEIAQGISINNISQFLYENLGEYPHDNLLVSEYDYNRSPLYGISQLPSFIRPYEERFQFEMKFLKTAIRNYLKESLYLNPRKERWVNDAIGYYLMIKFVEEHYPDQKLIGKLSRIWGLKNFHLAQMDFNEQYALFSMLSARKNIDQALTTSNDSLIKFNEKIANGYKAGLGMSYLSAYLGKREIDSTVLNFYKNYKQKQGVSSQDFRKTIEKYADKDVDWFFDEYVSTDKKIDFKIKKIQKSEDSITFTLKNKRGTNVPISVFGLANDSVVSQYWFSGIDTTRSFTIPRNSEDRLVLNYDQKIPEFNQRDNWKTLNGWLSSNKKLKFQFFKDTEDPYYNQVFYVPIANFNLYDGITPGLRLYNKTFLERQFQYDISPTYSFLERTLVGKVGFRYRKYHQKTGLYVTNYSFSASTSHFQENSRFTTITPAVSFGWRPNDLRSNRRQNLLFRYRSVYRSIDESLVGELDTDPDYGVMNVRFTDVDNNILNYSLWSIDAQHSSEFTKLALELEYRKLFQSNRQLNLRFYAGKFLRNKTQSNFFSFALDRPTDYMFDLAYLGRSEDSGLYSQQVIIAEGGFKSKLENPFANDWIATTNASTNIWRWIEAYGDLGFIKNKGDNTRFVYDSGIRLNLVTDYFELYFPVYSNRGWEIAQDNYGERIRFIVTISPRTLTGLFTRKWF</sequence>
<evidence type="ECO:0000313" key="1">
    <source>
        <dbReference type="EMBL" id="QII44629.1"/>
    </source>
</evidence>
<proteinExistence type="predicted"/>
<dbReference type="EMBL" id="CP049616">
    <property type="protein sequence ID" value="QII44629.1"/>
    <property type="molecule type" value="Genomic_DNA"/>
</dbReference>
<accession>A0A6G7J1Y5</accession>
<name>A0A6G7J1Y5_9FLAO</name>
<reference evidence="1 2" key="1">
    <citation type="submission" date="2020-02" db="EMBL/GenBank/DDBJ databases">
        <title>Complete genome of Muricauda sp. 501str8.</title>
        <authorList>
            <person name="Dong B."/>
            <person name="Zhu S."/>
            <person name="Yang J."/>
            <person name="Chen J."/>
        </authorList>
    </citation>
    <scope>NUCLEOTIDE SEQUENCE [LARGE SCALE GENOMIC DNA]</scope>
    <source>
        <strain evidence="1 2">501str8</strain>
    </source>
</reference>
<organism evidence="1 2">
    <name type="scientific">Flagellimonas oceani</name>
    <dbReference type="NCBI Taxonomy" id="2698672"/>
    <lineage>
        <taxon>Bacteria</taxon>
        <taxon>Pseudomonadati</taxon>
        <taxon>Bacteroidota</taxon>
        <taxon>Flavobacteriia</taxon>
        <taxon>Flavobacteriales</taxon>
        <taxon>Flavobacteriaceae</taxon>
        <taxon>Flagellimonas</taxon>
    </lineage>
</organism>
<dbReference type="KEGG" id="mut:GVT53_08030"/>
<dbReference type="Proteomes" id="UP000502928">
    <property type="component" value="Chromosome"/>
</dbReference>
<dbReference type="RefSeq" id="WP_166248162.1">
    <property type="nucleotide sequence ID" value="NZ_CP049616.1"/>
</dbReference>
<gene>
    <name evidence="1" type="ORF">GVT53_08030</name>
</gene>
<evidence type="ECO:0000313" key="2">
    <source>
        <dbReference type="Proteomes" id="UP000502928"/>
    </source>
</evidence>
<dbReference type="Gene3D" id="1.10.390.10">
    <property type="entry name" value="Neutral Protease Domain 2"/>
    <property type="match status" value="1"/>
</dbReference>
<protein>
    <submittedName>
        <fullName evidence="1">M1 family metallopeptidase</fullName>
    </submittedName>
</protein>
<dbReference type="InterPro" id="IPR027268">
    <property type="entry name" value="Peptidase_M4/M1_CTD_sf"/>
</dbReference>
<dbReference type="AlphaFoldDB" id="A0A6G7J1Y5"/>
<keyword evidence="2" id="KW-1185">Reference proteome</keyword>